<reference evidence="1" key="2">
    <citation type="journal article" date="2023" name="IMA Fungus">
        <title>Comparative genomic study of the Penicillium genus elucidates a diverse pangenome and 15 lateral gene transfer events.</title>
        <authorList>
            <person name="Petersen C."/>
            <person name="Sorensen T."/>
            <person name="Nielsen M.R."/>
            <person name="Sondergaard T.E."/>
            <person name="Sorensen J.L."/>
            <person name="Fitzpatrick D.A."/>
            <person name="Frisvad J.C."/>
            <person name="Nielsen K.L."/>
        </authorList>
    </citation>
    <scope>NUCLEOTIDE SEQUENCE</scope>
    <source>
        <strain evidence="1">IBT 29495</strain>
    </source>
</reference>
<dbReference type="OrthoDB" id="4279496at2759"/>
<evidence type="ECO:0000313" key="1">
    <source>
        <dbReference type="EMBL" id="KAJ5496477.1"/>
    </source>
</evidence>
<reference evidence="1" key="1">
    <citation type="submission" date="2022-12" db="EMBL/GenBank/DDBJ databases">
        <authorList>
            <person name="Petersen C."/>
        </authorList>
    </citation>
    <scope>NUCLEOTIDE SEQUENCE</scope>
    <source>
        <strain evidence="1">IBT 29495</strain>
    </source>
</reference>
<gene>
    <name evidence="1" type="ORF">N7463_008464</name>
</gene>
<accession>A0A9X0C3A3</accession>
<comment type="caution">
    <text evidence="1">The sequence shown here is derived from an EMBL/GenBank/DDBJ whole genome shotgun (WGS) entry which is preliminary data.</text>
</comment>
<name>A0A9X0C3A3_9EURO</name>
<evidence type="ECO:0000313" key="2">
    <source>
        <dbReference type="Proteomes" id="UP001149954"/>
    </source>
</evidence>
<sequence length="117" mass="12939">MAICGAGSVYSVDRHYFIQLLQRQIMELQARPDLRPRVLDGLRELSRLIPGLTEAARTVGDTVFYELGCDLQLLFPSAIVALSGDNGDPVSGQIVAEQLLRAVPWHLPPPFTPPSWE</sequence>
<dbReference type="AlphaFoldDB" id="A0A9X0C3A3"/>
<proteinExistence type="predicted"/>
<dbReference type="Proteomes" id="UP001149954">
    <property type="component" value="Unassembled WGS sequence"/>
</dbReference>
<organism evidence="1 2">
    <name type="scientific">Penicillium fimorum</name>
    <dbReference type="NCBI Taxonomy" id="1882269"/>
    <lineage>
        <taxon>Eukaryota</taxon>
        <taxon>Fungi</taxon>
        <taxon>Dikarya</taxon>
        <taxon>Ascomycota</taxon>
        <taxon>Pezizomycotina</taxon>
        <taxon>Eurotiomycetes</taxon>
        <taxon>Eurotiomycetidae</taxon>
        <taxon>Eurotiales</taxon>
        <taxon>Aspergillaceae</taxon>
        <taxon>Penicillium</taxon>
    </lineage>
</organism>
<protein>
    <submittedName>
        <fullName evidence="1">Uncharacterized protein</fullName>
    </submittedName>
</protein>
<dbReference type="EMBL" id="JAPWDS010000005">
    <property type="protein sequence ID" value="KAJ5496477.1"/>
    <property type="molecule type" value="Genomic_DNA"/>
</dbReference>
<keyword evidence="2" id="KW-1185">Reference proteome</keyword>